<evidence type="ECO:0000313" key="1">
    <source>
        <dbReference type="EMBL" id="CAF1764151.1"/>
    </source>
</evidence>
<reference evidence="1" key="1">
    <citation type="submission" date="2021-01" db="EMBL/GenBank/DDBJ databases">
        <authorList>
            <consortium name="Genoscope - CEA"/>
            <person name="William W."/>
        </authorList>
    </citation>
    <scope>NUCLEOTIDE SEQUENCE</scope>
</reference>
<dbReference type="Pfam" id="PF03492">
    <property type="entry name" value="Methyltransf_7"/>
    <property type="match status" value="1"/>
</dbReference>
<sequence>MGLMVCNQYGIKRGSGLGCEMGQIGCEDEGTRDGFNIPAYMRSPEEVAAGVDRIGGFKIEKMEYRKLVEYSDEKHED</sequence>
<proteinExistence type="predicted"/>
<organism evidence="1">
    <name type="scientific">Brassica napus</name>
    <name type="common">Rape</name>
    <dbReference type="NCBI Taxonomy" id="3708"/>
    <lineage>
        <taxon>Eukaryota</taxon>
        <taxon>Viridiplantae</taxon>
        <taxon>Streptophyta</taxon>
        <taxon>Embryophyta</taxon>
        <taxon>Tracheophyta</taxon>
        <taxon>Spermatophyta</taxon>
        <taxon>Magnoliopsida</taxon>
        <taxon>eudicotyledons</taxon>
        <taxon>Gunneridae</taxon>
        <taxon>Pentapetalae</taxon>
        <taxon>rosids</taxon>
        <taxon>malvids</taxon>
        <taxon>Brassicales</taxon>
        <taxon>Brassicaceae</taxon>
        <taxon>Brassiceae</taxon>
        <taxon>Brassica</taxon>
    </lineage>
</organism>
<dbReference type="AlphaFoldDB" id="A0A816IX35"/>
<name>A0A816IX35_BRANA</name>
<dbReference type="Proteomes" id="UP001295469">
    <property type="component" value="Chromosome C09"/>
</dbReference>
<dbReference type="Gene3D" id="3.40.50.150">
    <property type="entry name" value="Vaccinia Virus protein VP39"/>
    <property type="match status" value="1"/>
</dbReference>
<dbReference type="EMBL" id="HG994373">
    <property type="protein sequence ID" value="CAF1764151.1"/>
    <property type="molecule type" value="Genomic_DNA"/>
</dbReference>
<accession>A0A816IX35</accession>
<gene>
    <name evidence="1" type="ORF">DARMORV10_C09P47790.1</name>
</gene>
<dbReference type="SUPFAM" id="SSF53335">
    <property type="entry name" value="S-adenosyl-L-methionine-dependent methyltransferases"/>
    <property type="match status" value="1"/>
</dbReference>
<protein>
    <submittedName>
        <fullName evidence="1">(rape) hypothetical protein</fullName>
    </submittedName>
</protein>
<dbReference type="SMR" id="A0A816IX35"/>
<dbReference type="GO" id="GO:0008168">
    <property type="term" value="F:methyltransferase activity"/>
    <property type="evidence" value="ECO:0007669"/>
    <property type="project" value="InterPro"/>
</dbReference>
<dbReference type="InterPro" id="IPR005299">
    <property type="entry name" value="MeTrfase_7"/>
</dbReference>
<dbReference type="InterPro" id="IPR029063">
    <property type="entry name" value="SAM-dependent_MTases_sf"/>
</dbReference>